<comment type="caution">
    <text evidence="16">The sequence shown here is derived from an EMBL/GenBank/DDBJ whole genome shotgun (WGS) entry which is preliminary data.</text>
</comment>
<feature type="active site" description="Proton donor/acceptor" evidence="12 14">
    <location>
        <position position="132"/>
    </location>
</feature>
<comment type="similarity">
    <text evidence="3 12 13">Belongs to the DapA family.</text>
</comment>
<evidence type="ECO:0000256" key="12">
    <source>
        <dbReference type="HAMAP-Rule" id="MF_00418"/>
    </source>
</evidence>
<keyword evidence="5 12" id="KW-0963">Cytoplasm</keyword>
<dbReference type="RefSeq" id="WP_147154571.1">
    <property type="nucleotide sequence ID" value="NZ_BKAJ01000122.1"/>
</dbReference>
<dbReference type="PRINTS" id="PR00146">
    <property type="entry name" value="DHPICSNTHASE"/>
</dbReference>
<evidence type="ECO:0000256" key="1">
    <source>
        <dbReference type="ARBA" id="ARBA00003294"/>
    </source>
</evidence>
<evidence type="ECO:0000256" key="11">
    <source>
        <dbReference type="ARBA" id="ARBA00047836"/>
    </source>
</evidence>
<dbReference type="InterPro" id="IPR013785">
    <property type="entry name" value="Aldolase_TIM"/>
</dbReference>
<keyword evidence="17" id="KW-1185">Reference proteome</keyword>
<dbReference type="Proteomes" id="UP000321058">
    <property type="component" value="Unassembled WGS sequence"/>
</dbReference>
<dbReference type="InterPro" id="IPR020625">
    <property type="entry name" value="Schiff_base-form_aldolases_AS"/>
</dbReference>
<keyword evidence="10 12" id="KW-0704">Schiff base</keyword>
<dbReference type="InterPro" id="IPR002220">
    <property type="entry name" value="DapA-like"/>
</dbReference>
<evidence type="ECO:0000256" key="15">
    <source>
        <dbReference type="PIRSR" id="PIRSR001365-2"/>
    </source>
</evidence>
<accession>A0A512NJT3</accession>
<dbReference type="PANTHER" id="PTHR12128">
    <property type="entry name" value="DIHYDRODIPICOLINATE SYNTHASE"/>
    <property type="match status" value="1"/>
</dbReference>
<dbReference type="EC" id="4.3.3.7" evidence="4 12"/>
<dbReference type="OrthoDB" id="9778880at2"/>
<evidence type="ECO:0000256" key="7">
    <source>
        <dbReference type="ARBA" id="ARBA00022915"/>
    </source>
</evidence>
<evidence type="ECO:0000256" key="9">
    <source>
        <dbReference type="ARBA" id="ARBA00023239"/>
    </source>
</evidence>
<comment type="caution">
    <text evidence="12">Was originally thought to be a dihydrodipicolinate synthase (DHDPS), catalyzing the condensation of (S)-aspartate-beta-semialdehyde [(S)-ASA] and pyruvate to dihydrodipicolinate (DHDP). However, it was shown in E.coli that the product of the enzymatic reaction is not dihydrodipicolinate but in fact (4S)-4-hydroxy-2,3,4,5-tetrahydro-(2S)-dipicolinic acid (HTPA), and that the consecutive dehydration reaction leading to DHDP is not spontaneous but catalyzed by DapB.</text>
</comment>
<comment type="function">
    <text evidence="1 12">Catalyzes the condensation of (S)-aspartate-beta-semialdehyde [(S)-ASA] and pyruvate to 4-hydroxy-tetrahydrodipicolinate (HTPA).</text>
</comment>
<feature type="active site" description="Schiff-base intermediate with substrate" evidence="12 14">
    <location>
        <position position="160"/>
    </location>
</feature>
<feature type="binding site" evidence="12 15">
    <location>
        <position position="202"/>
    </location>
    <ligand>
        <name>pyruvate</name>
        <dbReference type="ChEBI" id="CHEBI:15361"/>
    </ligand>
</feature>
<comment type="subunit">
    <text evidence="12">Homotetramer; dimer of dimers.</text>
</comment>
<comment type="pathway">
    <text evidence="2 12">Amino-acid biosynthesis; L-lysine biosynthesis via DAP pathway; (S)-tetrahydrodipicolinate from L-aspartate: step 3/4.</text>
</comment>
<keyword evidence="7 12" id="KW-0220">Diaminopimelate biosynthesis</keyword>
<dbReference type="AlphaFoldDB" id="A0A512NJT3"/>
<dbReference type="NCBIfam" id="TIGR00674">
    <property type="entry name" value="dapA"/>
    <property type="match status" value="1"/>
</dbReference>
<evidence type="ECO:0000256" key="2">
    <source>
        <dbReference type="ARBA" id="ARBA00005120"/>
    </source>
</evidence>
<evidence type="ECO:0000313" key="17">
    <source>
        <dbReference type="Proteomes" id="UP000321058"/>
    </source>
</evidence>
<evidence type="ECO:0000256" key="13">
    <source>
        <dbReference type="PIRNR" id="PIRNR001365"/>
    </source>
</evidence>
<dbReference type="PANTHER" id="PTHR12128:SF66">
    <property type="entry name" value="4-HYDROXY-2-OXOGLUTARATE ALDOLASE, MITOCHONDRIAL"/>
    <property type="match status" value="1"/>
</dbReference>
<dbReference type="SUPFAM" id="SSF51569">
    <property type="entry name" value="Aldolase"/>
    <property type="match status" value="1"/>
</dbReference>
<keyword evidence="8 12" id="KW-0457">Lysine biosynthesis</keyword>
<evidence type="ECO:0000256" key="10">
    <source>
        <dbReference type="ARBA" id="ARBA00023270"/>
    </source>
</evidence>
<dbReference type="GO" id="GO:0019877">
    <property type="term" value="P:diaminopimelate biosynthetic process"/>
    <property type="evidence" value="ECO:0007669"/>
    <property type="project" value="UniProtKB-UniRule"/>
</dbReference>
<organism evidence="16 17">
    <name type="scientific">Reyranella soli</name>
    <dbReference type="NCBI Taxonomy" id="1230389"/>
    <lineage>
        <taxon>Bacteria</taxon>
        <taxon>Pseudomonadati</taxon>
        <taxon>Pseudomonadota</taxon>
        <taxon>Alphaproteobacteria</taxon>
        <taxon>Hyphomicrobiales</taxon>
        <taxon>Reyranellaceae</taxon>
        <taxon>Reyranella</taxon>
    </lineage>
</organism>
<dbReference type="PROSITE" id="PS00665">
    <property type="entry name" value="DHDPS_1"/>
    <property type="match status" value="1"/>
</dbReference>
<evidence type="ECO:0000256" key="6">
    <source>
        <dbReference type="ARBA" id="ARBA00022605"/>
    </source>
</evidence>
<dbReference type="HAMAP" id="MF_00418">
    <property type="entry name" value="DapA"/>
    <property type="match status" value="1"/>
</dbReference>
<dbReference type="InterPro" id="IPR020624">
    <property type="entry name" value="Schiff_base-form_aldolases_CS"/>
</dbReference>
<dbReference type="PIRSF" id="PIRSF001365">
    <property type="entry name" value="DHDPS"/>
    <property type="match status" value="1"/>
</dbReference>
<dbReference type="GO" id="GO:0009089">
    <property type="term" value="P:lysine biosynthetic process via diaminopimelate"/>
    <property type="evidence" value="ECO:0007669"/>
    <property type="project" value="UniProtKB-UniRule"/>
</dbReference>
<dbReference type="EMBL" id="BKAJ01000122">
    <property type="protein sequence ID" value="GEP59214.1"/>
    <property type="molecule type" value="Genomic_DNA"/>
</dbReference>
<dbReference type="UniPathway" id="UPA00034">
    <property type="reaction ID" value="UER00017"/>
</dbReference>
<feature type="binding site" evidence="12 15">
    <location>
        <position position="44"/>
    </location>
    <ligand>
        <name>pyruvate</name>
        <dbReference type="ChEBI" id="CHEBI:15361"/>
    </ligand>
</feature>
<dbReference type="GO" id="GO:0005737">
    <property type="term" value="C:cytoplasm"/>
    <property type="evidence" value="ECO:0007669"/>
    <property type="project" value="UniProtKB-SubCell"/>
</dbReference>
<dbReference type="GO" id="GO:0008840">
    <property type="term" value="F:4-hydroxy-tetrahydrodipicolinate synthase activity"/>
    <property type="evidence" value="ECO:0007669"/>
    <property type="project" value="UniProtKB-UniRule"/>
</dbReference>
<dbReference type="Pfam" id="PF00701">
    <property type="entry name" value="DHDPS"/>
    <property type="match status" value="1"/>
</dbReference>
<dbReference type="CDD" id="cd00950">
    <property type="entry name" value="DHDPS"/>
    <property type="match status" value="1"/>
</dbReference>
<dbReference type="PROSITE" id="PS00666">
    <property type="entry name" value="DHDPS_2"/>
    <property type="match status" value="1"/>
</dbReference>
<evidence type="ECO:0000256" key="3">
    <source>
        <dbReference type="ARBA" id="ARBA00007592"/>
    </source>
</evidence>
<name>A0A512NJT3_9HYPH</name>
<dbReference type="Gene3D" id="3.20.20.70">
    <property type="entry name" value="Aldolase class I"/>
    <property type="match status" value="1"/>
</dbReference>
<proteinExistence type="inferred from homology"/>
<dbReference type="InterPro" id="IPR005263">
    <property type="entry name" value="DapA"/>
</dbReference>
<evidence type="ECO:0000256" key="14">
    <source>
        <dbReference type="PIRSR" id="PIRSR001365-1"/>
    </source>
</evidence>
<protein>
    <recommendedName>
        <fullName evidence="4 12">4-hydroxy-tetrahydrodipicolinate synthase</fullName>
        <shortName evidence="12">HTPA synthase</shortName>
        <ecNumber evidence="4 12">4.3.3.7</ecNumber>
    </recommendedName>
</protein>
<feature type="site" description="Part of a proton relay during catalysis" evidence="12">
    <location>
        <position position="106"/>
    </location>
</feature>
<feature type="site" description="Part of a proton relay during catalysis" evidence="12">
    <location>
        <position position="43"/>
    </location>
</feature>
<keyword evidence="9 12" id="KW-0456">Lyase</keyword>
<gene>
    <name evidence="16" type="primary">dapA2</name>
    <name evidence="12" type="synonym">dapA</name>
    <name evidence="16" type="ORF">RSO01_63800</name>
</gene>
<sequence length="291" mass="31458">MITGLWLPIVTPFKDGAVDFKSYERLIEHYLASGIDGVFPLGTTGESPALDAVEIDELVERTVATVAGRVPVFVGVGGNATAKVEKELKRLERHAFEGIVSVCPYYNRPSQDGLLAHFRAVAAATDRDVLIYNIPYRTAVNLANDSLIELAEVKNIVGVKDSSGSIAQSLELLARKPNDFSVLTGEDALYFTMMANGAEGGILAASHVMTERFVEVGRRFAANDIVGARAAWAPLAPLVPLLFAEANPMPIKYLLWRQGLIASPECRLPLTRISDGLARRLDAIVGERLAA</sequence>
<comment type="subcellular location">
    <subcellularLocation>
        <location evidence="12">Cytoplasm</location>
    </subcellularLocation>
</comment>
<dbReference type="SMART" id="SM01130">
    <property type="entry name" value="DHDPS"/>
    <property type="match status" value="1"/>
</dbReference>
<keyword evidence="6 12" id="KW-0028">Amino-acid biosynthesis</keyword>
<evidence type="ECO:0000256" key="5">
    <source>
        <dbReference type="ARBA" id="ARBA00022490"/>
    </source>
</evidence>
<evidence type="ECO:0000256" key="8">
    <source>
        <dbReference type="ARBA" id="ARBA00023154"/>
    </source>
</evidence>
<comment type="catalytic activity">
    <reaction evidence="11 12">
        <text>L-aspartate 4-semialdehyde + pyruvate = (2S,4S)-4-hydroxy-2,3,4,5-tetrahydrodipicolinate + H2O + H(+)</text>
        <dbReference type="Rhea" id="RHEA:34171"/>
        <dbReference type="ChEBI" id="CHEBI:15361"/>
        <dbReference type="ChEBI" id="CHEBI:15377"/>
        <dbReference type="ChEBI" id="CHEBI:15378"/>
        <dbReference type="ChEBI" id="CHEBI:67139"/>
        <dbReference type="ChEBI" id="CHEBI:537519"/>
        <dbReference type="EC" id="4.3.3.7"/>
    </reaction>
</comment>
<reference evidence="16 17" key="1">
    <citation type="submission" date="2019-07" db="EMBL/GenBank/DDBJ databases">
        <title>Whole genome shotgun sequence of Reyranella soli NBRC 108950.</title>
        <authorList>
            <person name="Hosoyama A."/>
            <person name="Uohara A."/>
            <person name="Ohji S."/>
            <person name="Ichikawa N."/>
        </authorList>
    </citation>
    <scope>NUCLEOTIDE SEQUENCE [LARGE SCALE GENOMIC DNA]</scope>
    <source>
        <strain evidence="16 17">NBRC 108950</strain>
    </source>
</reference>
<evidence type="ECO:0000256" key="4">
    <source>
        <dbReference type="ARBA" id="ARBA00012086"/>
    </source>
</evidence>
<evidence type="ECO:0000313" key="16">
    <source>
        <dbReference type="EMBL" id="GEP59214.1"/>
    </source>
</evidence>